<evidence type="ECO:0000259" key="1">
    <source>
        <dbReference type="Pfam" id="PF19077"/>
    </source>
</evidence>
<organism evidence="2 3">
    <name type="scientific">Kluyvera cryocrescens</name>
    <name type="common">Kluyvera citrophila</name>
    <dbReference type="NCBI Taxonomy" id="580"/>
    <lineage>
        <taxon>Bacteria</taxon>
        <taxon>Pseudomonadati</taxon>
        <taxon>Pseudomonadota</taxon>
        <taxon>Gammaproteobacteria</taxon>
        <taxon>Enterobacterales</taxon>
        <taxon>Enterobacteriaceae</taxon>
        <taxon>Kluyvera</taxon>
    </lineage>
</organism>
<accession>A0A485CYL9</accession>
<sequence>MLSLRSAVWWKAMRRSLSNQGFGTATPVKVATVTADAEGRWQYTPTDSLDDGKYTFYVTATDAAGNTSDPSGNLVFTVDTEAPISFSLLIVNDNIGTILGEILDGKTDDNRPTFTSVALSNQAGSIINIYDGETLIGSATIDNLGIWSFTPDAPLC</sequence>
<dbReference type="InterPro" id="IPR044016">
    <property type="entry name" value="Big_13"/>
</dbReference>
<dbReference type="Pfam" id="PF19077">
    <property type="entry name" value="Big_13"/>
    <property type="match status" value="1"/>
</dbReference>
<dbReference type="AlphaFoldDB" id="A0A485CYL9"/>
<evidence type="ECO:0000313" key="2">
    <source>
        <dbReference type="EMBL" id="VFS89405.1"/>
    </source>
</evidence>
<dbReference type="Proteomes" id="UP000401081">
    <property type="component" value="Unassembled WGS sequence"/>
</dbReference>
<dbReference type="Gene3D" id="3.30.420.430">
    <property type="match status" value="2"/>
</dbReference>
<reference evidence="2 3" key="1">
    <citation type="submission" date="2019-03" db="EMBL/GenBank/DDBJ databases">
        <authorList>
            <consortium name="Pathogen Informatics"/>
        </authorList>
    </citation>
    <scope>NUCLEOTIDE SEQUENCE [LARGE SCALE GENOMIC DNA]</scope>
    <source>
        <strain evidence="2 3">NCTC12993</strain>
    </source>
</reference>
<dbReference type="EMBL" id="CAADJD010000031">
    <property type="protein sequence ID" value="VFS89405.1"/>
    <property type="molecule type" value="Genomic_DNA"/>
</dbReference>
<name>A0A485CYL9_KLUCR</name>
<protein>
    <recommendedName>
        <fullName evidence="1">Bacterial Ig-like domain-containing protein</fullName>
    </recommendedName>
</protein>
<feature type="domain" description="Bacterial Ig-like" evidence="1">
    <location>
        <begin position="29"/>
        <end position="80"/>
    </location>
</feature>
<gene>
    <name evidence="2" type="ORF">NCTC12993_07265</name>
</gene>
<proteinExistence type="predicted"/>
<keyword evidence="3" id="KW-1185">Reference proteome</keyword>
<evidence type="ECO:0000313" key="3">
    <source>
        <dbReference type="Proteomes" id="UP000401081"/>
    </source>
</evidence>